<feature type="transmembrane region" description="Helical" evidence="1">
    <location>
        <begin position="52"/>
        <end position="73"/>
    </location>
</feature>
<sequence length="86" mass="9235">MSYANRPTNWGCLTAFVLMTPIAFILFIASIMGGGGCEGRKPPCVGDYTPMWIMMGAVIAVAIGLALCVNLLIAKVRSWRDRPNGS</sequence>
<dbReference type="OrthoDB" id="9940754at2"/>
<dbReference type="STRING" id="158500.BES08_12710"/>
<evidence type="ECO:0000313" key="5">
    <source>
        <dbReference type="Proteomes" id="UP000094626"/>
    </source>
</evidence>
<name>A0A031JZ76_9SPHN</name>
<dbReference type="KEGG" id="nre:BES08_12710"/>
<evidence type="ECO:0000313" key="2">
    <source>
        <dbReference type="EMBL" id="AOR77521.1"/>
    </source>
</evidence>
<keyword evidence="1" id="KW-0812">Transmembrane</keyword>
<dbReference type="Proteomes" id="UP000094626">
    <property type="component" value="Chromosome"/>
</dbReference>
<accession>A0A031JZ76</accession>
<dbReference type="RefSeq" id="WP_036525814.1">
    <property type="nucleotide sequence ID" value="NZ_CP017075.1"/>
</dbReference>
<dbReference type="EMBL" id="JFYZ01000010">
    <property type="protein sequence ID" value="EZP82265.1"/>
    <property type="molecule type" value="Genomic_DNA"/>
</dbReference>
<keyword evidence="1" id="KW-1133">Transmembrane helix</keyword>
<evidence type="ECO:0000256" key="1">
    <source>
        <dbReference type="SAM" id="Phobius"/>
    </source>
</evidence>
<organism evidence="3 4">
    <name type="scientific">Novosphingobium resinovorum</name>
    <dbReference type="NCBI Taxonomy" id="158500"/>
    <lineage>
        <taxon>Bacteria</taxon>
        <taxon>Pseudomonadati</taxon>
        <taxon>Pseudomonadota</taxon>
        <taxon>Alphaproteobacteria</taxon>
        <taxon>Sphingomonadales</taxon>
        <taxon>Sphingomonadaceae</taxon>
        <taxon>Novosphingobium</taxon>
    </lineage>
</organism>
<keyword evidence="1" id="KW-0472">Membrane</keyword>
<reference evidence="2" key="2">
    <citation type="submission" date="2016-08" db="EMBL/GenBank/DDBJ databases">
        <authorList>
            <person name="Seilhamer J.J."/>
        </authorList>
    </citation>
    <scope>NUCLEOTIDE SEQUENCE [LARGE SCALE GENOMIC DNA]</scope>
    <source>
        <strain evidence="2">SA1</strain>
    </source>
</reference>
<dbReference type="Proteomes" id="UP000024329">
    <property type="component" value="Unassembled WGS sequence"/>
</dbReference>
<dbReference type="AlphaFoldDB" id="A0A031JZ76"/>
<evidence type="ECO:0000313" key="3">
    <source>
        <dbReference type="EMBL" id="EZP82265.1"/>
    </source>
</evidence>
<gene>
    <name evidence="2" type="ORF">BES08_12710</name>
    <name evidence="3" type="ORF">BV97_02289</name>
</gene>
<reference evidence="3 4" key="1">
    <citation type="submission" date="2014-03" db="EMBL/GenBank/DDBJ databases">
        <title>Whole genome sequence of Novosphingobium resinovorum KF1.</title>
        <authorList>
            <person name="Gan H.M."/>
            <person name="Gan H.Y."/>
            <person name="Chew T.H."/>
            <person name="Savka M.A."/>
        </authorList>
    </citation>
    <scope>NUCLEOTIDE SEQUENCE [LARGE SCALE GENOMIC DNA]</scope>
    <source>
        <strain evidence="3 4">KF1</strain>
    </source>
</reference>
<proteinExistence type="predicted"/>
<feature type="transmembrane region" description="Helical" evidence="1">
    <location>
        <begin position="12"/>
        <end position="32"/>
    </location>
</feature>
<reference evidence="5" key="3">
    <citation type="journal article" date="2017" name="J. Biotechnol.">
        <title>Complete genome sequence of Novosphingobium resinovorum SA1, a versatile xenobiotic-degrading bacterium capable of utilizing sulfanilic acid.</title>
        <authorList>
            <person name="Hegedus B."/>
            <person name="Kos P.B."/>
            <person name="Balint B."/>
            <person name="Maroti G."/>
            <person name="Gan H.M."/>
            <person name="Perei K."/>
            <person name="Rakhely G."/>
        </authorList>
    </citation>
    <scope>NUCLEOTIDE SEQUENCE [LARGE SCALE GENOMIC DNA]</scope>
    <source>
        <strain evidence="5">SA1</strain>
    </source>
</reference>
<protein>
    <submittedName>
        <fullName evidence="3">Uncharacterized protein</fullName>
    </submittedName>
</protein>
<keyword evidence="5" id="KW-1185">Reference proteome</keyword>
<dbReference type="EMBL" id="CP017075">
    <property type="protein sequence ID" value="AOR77521.1"/>
    <property type="molecule type" value="Genomic_DNA"/>
</dbReference>
<evidence type="ECO:0000313" key="4">
    <source>
        <dbReference type="Proteomes" id="UP000024329"/>
    </source>
</evidence>